<keyword evidence="5 8" id="KW-0472">Membrane</keyword>
<comment type="similarity">
    <text evidence="6">Belongs to the major facilitator superfamily. Allantoate permease family.</text>
</comment>
<keyword evidence="3 8" id="KW-0812">Transmembrane</keyword>
<dbReference type="EMBL" id="MDYP01000015">
    <property type="protein sequence ID" value="OQE06981.1"/>
    <property type="molecule type" value="Genomic_DNA"/>
</dbReference>
<feature type="transmembrane region" description="Helical" evidence="8">
    <location>
        <begin position="53"/>
        <end position="78"/>
    </location>
</feature>
<dbReference type="AlphaFoldDB" id="A0A1V6RYX1"/>
<feature type="transmembrane region" description="Helical" evidence="8">
    <location>
        <begin position="347"/>
        <end position="366"/>
    </location>
</feature>
<sequence length="522" mass="57163">MSTPDIEYVGDSKSPVNPKADSETNTSTAEVGEVVITLTKEENDRIKKKTDRVILAILTWVYFLQVLDKGVLGTAALFNLQADLGLVGNQYSIIGSIAPIAQLGWQPFSAWILVRVPPRILMPCMVLGWGIAVTCMAACNNFGTFITARFFMGLFEAGCLPLFTILTSRWYRRIEQPVRVSIWNGMNGTATMAAAALSYGLGHIQSDVLRPWQIIFLFVGLGTVVTAPFVYWKLDNDITTARFLTEHERQLGVERLRANQMAPTSYDFKWSQAIEAFMEPKSLLWIALALLPNMGSALPSLFGPLIVTGFGFDKYETSLLNIPYGALTTIVIIAGCWCSYKVKLKSAVLVAFMIPVVVGTAMLYAIDHSPANQGPLLLAYYLTTFLYAANPILLSWVVGNTAGAAKTSTVVALYQIGTSAGAMSGSYLFSSDQAPNYLQGIRSVLGLFIALIGGVGIQTGILFMMNRHHKKQRISNGKAGDIKDMSMTAEVGVQGKAQEQTIGEVPFKDVTDWQNDEFVYIY</sequence>
<gene>
    <name evidence="9" type="ORF">PENVUL_c015G02241</name>
</gene>
<dbReference type="OrthoDB" id="4454541at2759"/>
<evidence type="ECO:0000313" key="9">
    <source>
        <dbReference type="EMBL" id="OQE06981.1"/>
    </source>
</evidence>
<evidence type="ECO:0000313" key="10">
    <source>
        <dbReference type="Proteomes" id="UP000191518"/>
    </source>
</evidence>
<accession>A0A1V6RYX1</accession>
<evidence type="ECO:0000256" key="8">
    <source>
        <dbReference type="SAM" id="Phobius"/>
    </source>
</evidence>
<dbReference type="SUPFAM" id="SSF103473">
    <property type="entry name" value="MFS general substrate transporter"/>
    <property type="match status" value="1"/>
</dbReference>
<evidence type="ECO:0008006" key="11">
    <source>
        <dbReference type="Google" id="ProtNLM"/>
    </source>
</evidence>
<comment type="subcellular location">
    <subcellularLocation>
        <location evidence="1">Membrane</location>
        <topology evidence="1">Multi-pass membrane protein</topology>
    </subcellularLocation>
</comment>
<evidence type="ECO:0000256" key="1">
    <source>
        <dbReference type="ARBA" id="ARBA00004141"/>
    </source>
</evidence>
<feature type="transmembrane region" description="Helical" evidence="8">
    <location>
        <begin position="441"/>
        <end position="465"/>
    </location>
</feature>
<keyword evidence="10" id="KW-1185">Reference proteome</keyword>
<name>A0A1V6RYX1_9EURO</name>
<dbReference type="Proteomes" id="UP000191518">
    <property type="component" value="Unassembled WGS sequence"/>
</dbReference>
<feature type="transmembrane region" description="Helical" evidence="8">
    <location>
        <begin position="126"/>
        <end position="144"/>
    </location>
</feature>
<feature type="transmembrane region" description="Helical" evidence="8">
    <location>
        <begin position="378"/>
        <end position="398"/>
    </location>
</feature>
<evidence type="ECO:0000256" key="5">
    <source>
        <dbReference type="ARBA" id="ARBA00023136"/>
    </source>
</evidence>
<feature type="transmembrane region" description="Helical" evidence="8">
    <location>
        <begin position="214"/>
        <end position="232"/>
    </location>
</feature>
<evidence type="ECO:0000256" key="7">
    <source>
        <dbReference type="SAM" id="MobiDB-lite"/>
    </source>
</evidence>
<evidence type="ECO:0000256" key="6">
    <source>
        <dbReference type="ARBA" id="ARBA00037968"/>
    </source>
</evidence>
<feature type="transmembrane region" description="Helical" evidence="8">
    <location>
        <begin position="90"/>
        <end position="114"/>
    </location>
</feature>
<keyword evidence="2" id="KW-0813">Transport</keyword>
<evidence type="ECO:0000256" key="2">
    <source>
        <dbReference type="ARBA" id="ARBA00022448"/>
    </source>
</evidence>
<dbReference type="FunFam" id="1.20.1250.20:FF:000064">
    <property type="entry name" value="MFS allantoate transporter"/>
    <property type="match status" value="1"/>
</dbReference>
<keyword evidence="4 8" id="KW-1133">Transmembrane helix</keyword>
<feature type="transmembrane region" description="Helical" evidence="8">
    <location>
        <begin position="322"/>
        <end position="340"/>
    </location>
</feature>
<evidence type="ECO:0000256" key="4">
    <source>
        <dbReference type="ARBA" id="ARBA00022989"/>
    </source>
</evidence>
<proteinExistence type="inferred from homology"/>
<feature type="transmembrane region" description="Helical" evidence="8">
    <location>
        <begin position="150"/>
        <end position="171"/>
    </location>
</feature>
<feature type="transmembrane region" description="Helical" evidence="8">
    <location>
        <begin position="283"/>
        <end position="302"/>
    </location>
</feature>
<organism evidence="9 10">
    <name type="scientific">Penicillium vulpinum</name>
    <dbReference type="NCBI Taxonomy" id="29845"/>
    <lineage>
        <taxon>Eukaryota</taxon>
        <taxon>Fungi</taxon>
        <taxon>Dikarya</taxon>
        <taxon>Ascomycota</taxon>
        <taxon>Pezizomycotina</taxon>
        <taxon>Eurotiomycetes</taxon>
        <taxon>Eurotiomycetidae</taxon>
        <taxon>Eurotiales</taxon>
        <taxon>Aspergillaceae</taxon>
        <taxon>Penicillium</taxon>
    </lineage>
</organism>
<protein>
    <recommendedName>
        <fullName evidence="11">Major facilitator superfamily (MFS) profile domain-containing protein</fullName>
    </recommendedName>
</protein>
<reference evidence="10" key="1">
    <citation type="journal article" date="2017" name="Nat. Microbiol.">
        <title>Global analysis of biosynthetic gene clusters reveals vast potential of secondary metabolite production in Penicillium species.</title>
        <authorList>
            <person name="Nielsen J.C."/>
            <person name="Grijseels S."/>
            <person name="Prigent S."/>
            <person name="Ji B."/>
            <person name="Dainat J."/>
            <person name="Nielsen K.F."/>
            <person name="Frisvad J.C."/>
            <person name="Workman M."/>
            <person name="Nielsen J."/>
        </authorList>
    </citation>
    <scope>NUCLEOTIDE SEQUENCE [LARGE SCALE GENOMIC DNA]</scope>
    <source>
        <strain evidence="10">IBT 29486</strain>
    </source>
</reference>
<dbReference type="Pfam" id="PF07690">
    <property type="entry name" value="MFS_1"/>
    <property type="match status" value="1"/>
</dbReference>
<evidence type="ECO:0000256" key="3">
    <source>
        <dbReference type="ARBA" id="ARBA00022692"/>
    </source>
</evidence>
<dbReference type="PANTHER" id="PTHR43791">
    <property type="entry name" value="PERMEASE-RELATED"/>
    <property type="match status" value="1"/>
</dbReference>
<feature type="transmembrane region" description="Helical" evidence="8">
    <location>
        <begin position="183"/>
        <end position="202"/>
    </location>
</feature>
<dbReference type="GO" id="GO:0022857">
    <property type="term" value="F:transmembrane transporter activity"/>
    <property type="evidence" value="ECO:0007669"/>
    <property type="project" value="InterPro"/>
</dbReference>
<feature type="region of interest" description="Disordered" evidence="7">
    <location>
        <begin position="1"/>
        <end position="27"/>
    </location>
</feature>
<dbReference type="GO" id="GO:0016020">
    <property type="term" value="C:membrane"/>
    <property type="evidence" value="ECO:0007669"/>
    <property type="project" value="UniProtKB-SubCell"/>
</dbReference>
<feature type="transmembrane region" description="Helical" evidence="8">
    <location>
        <begin position="410"/>
        <end position="429"/>
    </location>
</feature>
<dbReference type="InterPro" id="IPR036259">
    <property type="entry name" value="MFS_trans_sf"/>
</dbReference>
<dbReference type="Gene3D" id="1.20.1250.20">
    <property type="entry name" value="MFS general substrate transporter like domains"/>
    <property type="match status" value="1"/>
</dbReference>
<dbReference type="InterPro" id="IPR011701">
    <property type="entry name" value="MFS"/>
</dbReference>
<dbReference type="PANTHER" id="PTHR43791:SF16">
    <property type="entry name" value="TRANSPORTER, PUTATIVE (AFU_ORTHOLOGUE AFUA_3G01840)-RELATED"/>
    <property type="match status" value="1"/>
</dbReference>
<comment type="caution">
    <text evidence="9">The sequence shown here is derived from an EMBL/GenBank/DDBJ whole genome shotgun (WGS) entry which is preliminary data.</text>
</comment>